<dbReference type="InParanoid" id="L7JV51"/>
<evidence type="ECO:0000313" key="2">
    <source>
        <dbReference type="Proteomes" id="UP000011185"/>
    </source>
</evidence>
<name>L7JV51_TRAHO</name>
<dbReference type="EMBL" id="JH993974">
    <property type="protein sequence ID" value="ELQ75299.1"/>
    <property type="molecule type" value="Genomic_DNA"/>
</dbReference>
<dbReference type="HOGENOM" id="CLU_012976_0_0_1"/>
<dbReference type="AlphaFoldDB" id="L7JV51"/>
<dbReference type="Proteomes" id="UP000011185">
    <property type="component" value="Unassembled WGS sequence"/>
</dbReference>
<reference evidence="1 2" key="1">
    <citation type="journal article" date="2012" name="PLoS Pathog.">
        <title>The genome of the obligate intracellular parasite Trachipleistophora hominis: new insights into microsporidian genome dynamics and reductive evolution.</title>
        <authorList>
            <person name="Heinz E."/>
            <person name="Williams T.A."/>
            <person name="Nakjang S."/>
            <person name="Noel C.J."/>
            <person name="Swan D.C."/>
            <person name="Goldberg A.V."/>
            <person name="Harris S.R."/>
            <person name="Weinmaier T."/>
            <person name="Markert S."/>
            <person name="Becher D."/>
            <person name="Bernhardt J."/>
            <person name="Dagan T."/>
            <person name="Hacker C."/>
            <person name="Lucocq J.M."/>
            <person name="Schweder T."/>
            <person name="Rattei T."/>
            <person name="Hall N."/>
            <person name="Hirt R.P."/>
            <person name="Embley T.M."/>
        </authorList>
    </citation>
    <scope>NUCLEOTIDE SEQUENCE [LARGE SCALE GENOMIC DNA]</scope>
</reference>
<protein>
    <submittedName>
        <fullName evidence="1">Putative LRR containing protein</fullName>
    </submittedName>
</protein>
<organism evidence="1 2">
    <name type="scientific">Trachipleistophora hominis</name>
    <name type="common">Microsporidian parasite</name>
    <dbReference type="NCBI Taxonomy" id="72359"/>
    <lineage>
        <taxon>Eukaryota</taxon>
        <taxon>Fungi</taxon>
        <taxon>Fungi incertae sedis</taxon>
        <taxon>Microsporidia</taxon>
        <taxon>Pleistophoridae</taxon>
        <taxon>Trachipleistophora</taxon>
    </lineage>
</organism>
<dbReference type="OrthoDB" id="10039566at2759"/>
<gene>
    <name evidence="1" type="ORF">THOM_1796</name>
</gene>
<accession>L7JV51</accession>
<dbReference type="OMA" id="EYLVFNN"/>
<dbReference type="SUPFAM" id="SSF52047">
    <property type="entry name" value="RNI-like"/>
    <property type="match status" value="1"/>
</dbReference>
<keyword evidence="2" id="KW-1185">Reference proteome</keyword>
<proteinExistence type="predicted"/>
<evidence type="ECO:0000313" key="1">
    <source>
        <dbReference type="EMBL" id="ELQ75299.1"/>
    </source>
</evidence>
<dbReference type="VEuPathDB" id="MicrosporidiaDB:THOM_1796"/>
<sequence>MLAFAHSMKHYVYEYIKITIKYILVFALTQNTPVNEYLVFNNLCDTGLENFLRTCESTQIASSASRVLNMAEMSEPVADGIKGIGKAIQKHFTCYTNEIFGLEENRCESYHDFIAANINDMAFTIINVPLSMSLFKKISNLEQDTVTNFTFEEIYDMFVHLFPFRDKQGLCCLAVGLHLQNNQNLMEELKDCYIEKDKTDFDEKIRYLSACILNDKMGPENFVIMLNTNVTFRLTEDCEEVLASHHNSTFTDITQNMNFIDFSIGFILTYVYIDHNSLMIHADAVIKKLIDDDICYPLTLHIHNMYNTSSNDYNNERSYSSEIESLLYYINYVYELTNTMERRMVNLILELRGFKMKFDPSYFDSIPTHSTIECVDCSHMFLVSIPCDRIKITAKYLDSSYKTIEQICICVEEAYYTDSVFVNNLAFIGRHKRVDIRSSTINDALIFSPNSDCNYINLIAVEGIVCLSGIAGFKEMWLFKNADAGRLLYEKKGPGQSLFKLENAGVYGTISIGIDIGTVILRNIMLKPGEKIILSNANRHVEIIKAYGLFDMRAYLGVEQFVNRDVSIKIIAAQEKTSKLSQIELKNMNFESNVVLEDVFERVSLKNIKLRDNTSLRLNSSCKELVINECQGLIDLSAVGKLDKIEMTLHFQRNAIFTSKGPMHVRHLHLIQVYQTAEEIEFSLPDFVGIEHMQISSDDAYDHVKDVKRYNEQAETFFEHENLKDSPVPLSYEQKSERLSGHIKLSNYINSHWSKLVQVSAKELDLAGIVVMRENWKSLKELVNLRSLKICVENLHAELFEYLPPSIRLLELSCMITRDKNRHITVKHSPLGCTSLPNLRVLIVEADYLPLLRSLSTLLPSLSTIQVRITSVKIKHSLTTENKLKIRRLYIYDKNERERLQYLGKIMRDKKIVAFVEMLAEHIDFNALDYLGIISDRRLIVLNPITYEVLNKRLLHIPASPRSV</sequence>